<dbReference type="PROSITE" id="PS50883">
    <property type="entry name" value="EAL"/>
    <property type="match status" value="1"/>
</dbReference>
<dbReference type="HOGENOM" id="CLU_044951_2_0_9"/>
<name>A0A0B5ANT5_9BACL</name>
<reference evidence="3 4" key="1">
    <citation type="submission" date="2014-08" db="EMBL/GenBank/DDBJ databases">
        <title>Complete genome of a marine bacteria Jeotgalibacillus malaysiensis.</title>
        <authorList>
            <person name="Yaakop A.S."/>
            <person name="Chan K.-G."/>
            <person name="Goh K.M."/>
        </authorList>
    </citation>
    <scope>NUCLEOTIDE SEQUENCE [LARGE SCALE GENOMIC DNA]</scope>
    <source>
        <strain evidence="3 4">D5</strain>
    </source>
</reference>
<evidence type="ECO:0000313" key="3">
    <source>
        <dbReference type="EMBL" id="AJD89689.1"/>
    </source>
</evidence>
<dbReference type="BioCyc" id="JESP1508404:G14D9-9589-MONOMER"/>
<evidence type="ECO:0008006" key="5">
    <source>
        <dbReference type="Google" id="ProtNLM"/>
    </source>
</evidence>
<accession>A0A0B5ANT5</accession>
<dbReference type="Gene3D" id="1.10.3210.10">
    <property type="entry name" value="Hypothetical protein af1432"/>
    <property type="match status" value="1"/>
</dbReference>
<dbReference type="Pfam" id="PF00563">
    <property type="entry name" value="EAL"/>
    <property type="match status" value="1"/>
</dbReference>
<feature type="domain" description="EAL" evidence="1">
    <location>
        <begin position="1"/>
        <end position="202"/>
    </location>
</feature>
<dbReference type="SMART" id="SM00052">
    <property type="entry name" value="EAL"/>
    <property type="match status" value="1"/>
</dbReference>
<dbReference type="Gene3D" id="3.20.20.450">
    <property type="entry name" value="EAL domain"/>
    <property type="match status" value="1"/>
</dbReference>
<dbReference type="SUPFAM" id="SSF141868">
    <property type="entry name" value="EAL domain-like"/>
    <property type="match status" value="1"/>
</dbReference>
<feature type="domain" description="HDOD" evidence="2">
    <location>
        <begin position="197"/>
        <end position="382"/>
    </location>
</feature>
<protein>
    <recommendedName>
        <fullName evidence="5">Diguanylate phosphodiesterase</fullName>
    </recommendedName>
</protein>
<dbReference type="EMBL" id="CP009416">
    <property type="protein sequence ID" value="AJD89689.1"/>
    <property type="molecule type" value="Genomic_DNA"/>
</dbReference>
<dbReference type="Pfam" id="PF08668">
    <property type="entry name" value="HDOD"/>
    <property type="match status" value="1"/>
</dbReference>
<evidence type="ECO:0000259" key="1">
    <source>
        <dbReference type="PROSITE" id="PS50883"/>
    </source>
</evidence>
<keyword evidence="4" id="KW-1185">Reference proteome</keyword>
<dbReference type="Proteomes" id="UP000031449">
    <property type="component" value="Chromosome"/>
</dbReference>
<dbReference type="SUPFAM" id="SSF109604">
    <property type="entry name" value="HD-domain/PDEase-like"/>
    <property type="match status" value="1"/>
</dbReference>
<dbReference type="OrthoDB" id="9804751at2"/>
<gene>
    <name evidence="3" type="ORF">JMA_03720</name>
</gene>
<dbReference type="InterPro" id="IPR013976">
    <property type="entry name" value="HDOD"/>
</dbReference>
<evidence type="ECO:0000313" key="4">
    <source>
        <dbReference type="Proteomes" id="UP000031449"/>
    </source>
</evidence>
<dbReference type="AlphaFoldDB" id="A0A0B5ANT5"/>
<organism evidence="3 4">
    <name type="scientific">Jeotgalibacillus malaysiensis</name>
    <dbReference type="NCBI Taxonomy" id="1508404"/>
    <lineage>
        <taxon>Bacteria</taxon>
        <taxon>Bacillati</taxon>
        <taxon>Bacillota</taxon>
        <taxon>Bacilli</taxon>
        <taxon>Bacillales</taxon>
        <taxon>Caryophanaceae</taxon>
        <taxon>Jeotgalibacillus</taxon>
    </lineage>
</organism>
<dbReference type="InterPro" id="IPR052340">
    <property type="entry name" value="RNase_Y/CdgJ"/>
</dbReference>
<dbReference type="KEGG" id="jeo:JMA_03720"/>
<dbReference type="InterPro" id="IPR014408">
    <property type="entry name" value="dGMP_Pdiesterase_EAL/HD-GYP"/>
</dbReference>
<sequence length="399" mass="45660">MYIARQPIFEKDLSTFGYELLFRSSPNARGYDGTDANLSTITVLQGLLEAGVGKISDYSHVFVNFTREMLLSDLVEVIPPEQMVIEILEGTIVDDQLIQRVQHLKKTGYKIALDDFDADLGKYELIHDADIIKFDIRVTPLGTISSQVAEAHIRKKVLLAEKVETLEEFEQAKEMGFHLFQGYFFSRPNIITRATYKRQYKHTYLRILQELKSPEPSYQTLTEIIETDASLSYRLMKIISHRNQNQLSYSIKRALVQMGIKNFERWINILMLQDLSEDKPDELLKLSLVRSKFAEQLCEASHLQERKIDAAVMALFSTIDAILDDHMENVLTTVPLSPEIKAALLNGDSLLAPIYYTVICFEKGDLACVEKWTSELNIDTALLNGMYVKAVEWANKVYQ</sequence>
<evidence type="ECO:0000259" key="2">
    <source>
        <dbReference type="PROSITE" id="PS51833"/>
    </source>
</evidence>
<dbReference type="PANTHER" id="PTHR33525:SF4">
    <property type="entry name" value="CYCLIC DI-GMP PHOSPHODIESTERASE CDGJ"/>
    <property type="match status" value="1"/>
</dbReference>
<dbReference type="PANTHER" id="PTHR33525">
    <property type="match status" value="1"/>
</dbReference>
<dbReference type="PIRSF" id="PIRSF003180">
    <property type="entry name" value="DiGMPpdiest_YuxH"/>
    <property type="match status" value="1"/>
</dbReference>
<dbReference type="InterPro" id="IPR001633">
    <property type="entry name" value="EAL_dom"/>
</dbReference>
<dbReference type="PROSITE" id="PS51833">
    <property type="entry name" value="HDOD"/>
    <property type="match status" value="1"/>
</dbReference>
<dbReference type="InterPro" id="IPR035919">
    <property type="entry name" value="EAL_sf"/>
</dbReference>
<proteinExistence type="predicted"/>
<dbReference type="STRING" id="1508404.JMA_03720"/>